<dbReference type="InterPro" id="IPR001537">
    <property type="entry name" value="SpoU_MeTrfase"/>
</dbReference>
<dbReference type="AlphaFoldDB" id="A0A447N1Y8"/>
<keyword evidence="5" id="KW-0819">tRNA processing</keyword>
<gene>
    <name evidence="7" type="primary">yibK_2</name>
    <name evidence="7" type="ORF">NCTC129_03523</name>
</gene>
<dbReference type="GO" id="GO:0002131">
    <property type="term" value="P:wobble position cytosine ribose methylation"/>
    <property type="evidence" value="ECO:0007669"/>
    <property type="project" value="TreeGrafter"/>
</dbReference>
<protein>
    <submittedName>
        <fullName evidence="7">RNA-methyltransferase</fullName>
        <ecNumber evidence="7">2.1.1.207</ecNumber>
    </submittedName>
</protein>
<dbReference type="InterPro" id="IPR029026">
    <property type="entry name" value="tRNA_m1G_MTases_N"/>
</dbReference>
<keyword evidence="4" id="KW-0949">S-adenosyl-L-methionine</keyword>
<evidence type="ECO:0000256" key="5">
    <source>
        <dbReference type="ARBA" id="ARBA00022694"/>
    </source>
</evidence>
<dbReference type="InterPro" id="IPR016914">
    <property type="entry name" value="TrmL"/>
</dbReference>
<dbReference type="InterPro" id="IPR029028">
    <property type="entry name" value="Alpha/beta_knot_MTases"/>
</dbReference>
<dbReference type="PANTHER" id="PTHR42971:SF1">
    <property type="entry name" value="TRNA (CYTIDINE(34)-2'-O)-METHYLTRANSFERASE"/>
    <property type="match status" value="1"/>
</dbReference>
<dbReference type="GO" id="GO:0003723">
    <property type="term" value="F:RNA binding"/>
    <property type="evidence" value="ECO:0007669"/>
    <property type="project" value="InterPro"/>
</dbReference>
<dbReference type="GO" id="GO:0002132">
    <property type="term" value="P:wobble position uridine ribose methylation"/>
    <property type="evidence" value="ECO:0007669"/>
    <property type="project" value="TreeGrafter"/>
</dbReference>
<evidence type="ECO:0000313" key="8">
    <source>
        <dbReference type="Proteomes" id="UP000282086"/>
    </source>
</evidence>
<keyword evidence="1" id="KW-0963">Cytoplasm</keyword>
<evidence type="ECO:0000259" key="6">
    <source>
        <dbReference type="Pfam" id="PF00588"/>
    </source>
</evidence>
<dbReference type="EC" id="2.1.1.207" evidence="7"/>
<proteinExistence type="predicted"/>
<feature type="domain" description="tRNA/rRNA methyltransferase SpoU type" evidence="6">
    <location>
        <begin position="2"/>
        <end position="38"/>
    </location>
</feature>
<dbReference type="SUPFAM" id="SSF75217">
    <property type="entry name" value="alpha/beta knot"/>
    <property type="match status" value="1"/>
</dbReference>
<dbReference type="Gene3D" id="3.40.1280.10">
    <property type="match status" value="1"/>
</dbReference>
<sequence length="78" mass="8585">MLNIVLFEPEIPPNTGNIIRLCANTGFRLHIIEPMGVYLGMISAYAAQGWTITNSPRFSAITIMPPLSPPKTRSACLR</sequence>
<keyword evidence="2 7" id="KW-0489">Methyltransferase</keyword>
<dbReference type="GO" id="GO:0008173">
    <property type="term" value="F:RNA methyltransferase activity"/>
    <property type="evidence" value="ECO:0007669"/>
    <property type="project" value="InterPro"/>
</dbReference>
<name>A0A447N1Y8_SALET</name>
<dbReference type="Pfam" id="PF00588">
    <property type="entry name" value="SpoU_methylase"/>
    <property type="match status" value="1"/>
</dbReference>
<organism evidence="7 8">
    <name type="scientific">Salmonella enterica I</name>
    <dbReference type="NCBI Taxonomy" id="59201"/>
    <lineage>
        <taxon>Bacteria</taxon>
        <taxon>Pseudomonadati</taxon>
        <taxon>Pseudomonadota</taxon>
        <taxon>Gammaproteobacteria</taxon>
        <taxon>Enterobacterales</taxon>
        <taxon>Enterobacteriaceae</taxon>
        <taxon>Salmonella</taxon>
    </lineage>
</organism>
<evidence type="ECO:0000313" key="7">
    <source>
        <dbReference type="EMBL" id="VDZ97308.1"/>
    </source>
</evidence>
<accession>A0A447N1Y8</accession>
<dbReference type="EMBL" id="LR134140">
    <property type="protein sequence ID" value="VDZ97308.1"/>
    <property type="molecule type" value="Genomic_DNA"/>
</dbReference>
<evidence type="ECO:0000256" key="2">
    <source>
        <dbReference type="ARBA" id="ARBA00022603"/>
    </source>
</evidence>
<reference evidence="7 8" key="1">
    <citation type="submission" date="2018-12" db="EMBL/GenBank/DDBJ databases">
        <authorList>
            <consortium name="Pathogen Informatics"/>
        </authorList>
    </citation>
    <scope>NUCLEOTIDE SEQUENCE [LARGE SCALE GENOMIC DNA]</scope>
    <source>
        <strain evidence="7 8">NCTC129</strain>
    </source>
</reference>
<dbReference type="PANTHER" id="PTHR42971">
    <property type="entry name" value="TRNA (CYTIDINE(34)-2'-O)-METHYLTRANSFERASE"/>
    <property type="match status" value="1"/>
</dbReference>
<evidence type="ECO:0000256" key="3">
    <source>
        <dbReference type="ARBA" id="ARBA00022679"/>
    </source>
</evidence>
<dbReference type="Proteomes" id="UP000282086">
    <property type="component" value="Chromosome"/>
</dbReference>
<keyword evidence="3 7" id="KW-0808">Transferase</keyword>
<evidence type="ECO:0000256" key="4">
    <source>
        <dbReference type="ARBA" id="ARBA00022691"/>
    </source>
</evidence>
<evidence type="ECO:0000256" key="1">
    <source>
        <dbReference type="ARBA" id="ARBA00022490"/>
    </source>
</evidence>